<dbReference type="AlphaFoldDB" id="A0A7K1LI50"/>
<dbReference type="CDD" id="cd02042">
    <property type="entry name" value="ParAB_family"/>
    <property type="match status" value="1"/>
</dbReference>
<dbReference type="Gene3D" id="3.40.50.300">
    <property type="entry name" value="P-loop containing nucleotide triphosphate hydrolases"/>
    <property type="match status" value="1"/>
</dbReference>
<evidence type="ECO:0000259" key="1">
    <source>
        <dbReference type="Pfam" id="PF13614"/>
    </source>
</evidence>
<organism evidence="2 3">
    <name type="scientific">Rothia koreensis</name>
    <dbReference type="NCBI Taxonomy" id="592378"/>
    <lineage>
        <taxon>Bacteria</taxon>
        <taxon>Bacillati</taxon>
        <taxon>Actinomycetota</taxon>
        <taxon>Actinomycetes</taxon>
        <taxon>Micrococcales</taxon>
        <taxon>Micrococcaceae</taxon>
        <taxon>Rothia</taxon>
    </lineage>
</organism>
<keyword evidence="3" id="KW-1185">Reference proteome</keyword>
<dbReference type="OrthoDB" id="345269at2"/>
<comment type="caution">
    <text evidence="2">The sequence shown here is derived from an EMBL/GenBank/DDBJ whole genome shotgun (WGS) entry which is preliminary data.</text>
</comment>
<reference evidence="2 3" key="1">
    <citation type="submission" date="2019-12" db="EMBL/GenBank/DDBJ databases">
        <authorList>
            <person name="Li J."/>
            <person name="Shi Y."/>
            <person name="Xu G."/>
            <person name="Xiao D."/>
            <person name="Ran X."/>
        </authorList>
    </citation>
    <scope>NUCLEOTIDE SEQUENCE [LARGE SCALE GENOMIC DNA]</scope>
    <source>
        <strain evidence="2 3">JCM 15915</strain>
    </source>
</reference>
<evidence type="ECO:0000313" key="3">
    <source>
        <dbReference type="Proteomes" id="UP000462152"/>
    </source>
</evidence>
<dbReference type="EMBL" id="WOGT01000002">
    <property type="protein sequence ID" value="MUN54622.1"/>
    <property type="molecule type" value="Genomic_DNA"/>
</dbReference>
<dbReference type="PANTHER" id="PTHR13696">
    <property type="entry name" value="P-LOOP CONTAINING NUCLEOSIDE TRIPHOSPHATE HYDROLASE"/>
    <property type="match status" value="1"/>
</dbReference>
<feature type="domain" description="AAA" evidence="1">
    <location>
        <begin position="3"/>
        <end position="182"/>
    </location>
</feature>
<dbReference type="InterPro" id="IPR050678">
    <property type="entry name" value="DNA_Partitioning_ATPase"/>
</dbReference>
<protein>
    <submittedName>
        <fullName evidence="2">AAA family ATPase</fullName>
    </submittedName>
</protein>
<dbReference type="InterPro" id="IPR025669">
    <property type="entry name" value="AAA_dom"/>
</dbReference>
<dbReference type="SUPFAM" id="SSF52540">
    <property type="entry name" value="P-loop containing nucleoside triphosphate hydrolases"/>
    <property type="match status" value="1"/>
</dbReference>
<accession>A0A7K1LI50</accession>
<dbReference type="InterPro" id="IPR027417">
    <property type="entry name" value="P-loop_NTPase"/>
</dbReference>
<evidence type="ECO:0000313" key="2">
    <source>
        <dbReference type="EMBL" id="MUN54622.1"/>
    </source>
</evidence>
<dbReference type="RefSeq" id="WP_129315349.1">
    <property type="nucleotide sequence ID" value="NZ_NOIQ01000006.1"/>
</dbReference>
<dbReference type="Pfam" id="PF13614">
    <property type="entry name" value="AAA_31"/>
    <property type="match status" value="1"/>
</dbReference>
<dbReference type="Proteomes" id="UP000462152">
    <property type="component" value="Unassembled WGS sequence"/>
</dbReference>
<sequence>MTQVVSISSLKGGVGKTSVTLGLASAAAVRGLNTLVVDLDPHGDASTGLAVSTHTSEGADAAAVLRSPRKKAIGSARVPAGWRWDPAAGPRPRLDVIVGSSGSVAFDHLPATRKNLSRLRSALSATEDYDLVLIDCPPTLNTLTMIAWAASQKVLAVAEPSLFSVAGTERTMRAIARFESENEFKVEAASVVVNKVQEGSAEHRYRIEEMKGMFGRLVVSPTISDDSLWQQIQGSASPVHAWTDYRAAETMAEAFDTILKGLVAG</sequence>
<proteinExistence type="predicted"/>
<gene>
    <name evidence="2" type="ORF">GMA10_05255</name>
</gene>
<dbReference type="PANTHER" id="PTHR13696:SF52">
    <property type="entry name" value="PARA FAMILY PROTEIN CT_582"/>
    <property type="match status" value="1"/>
</dbReference>
<name>A0A7K1LI50_9MICC</name>